<dbReference type="GO" id="GO:0003700">
    <property type="term" value="F:DNA-binding transcription factor activity"/>
    <property type="evidence" value="ECO:0007669"/>
    <property type="project" value="InterPro"/>
</dbReference>
<dbReference type="RefSeq" id="WP_128390659.1">
    <property type="nucleotide sequence ID" value="NZ_SBII01000010.1"/>
</dbReference>
<feature type="signal peptide" evidence="5">
    <location>
        <begin position="1"/>
        <end position="20"/>
    </location>
</feature>
<evidence type="ECO:0000256" key="3">
    <source>
        <dbReference type="ARBA" id="ARBA00023163"/>
    </source>
</evidence>
<evidence type="ECO:0000256" key="5">
    <source>
        <dbReference type="SAM" id="SignalP"/>
    </source>
</evidence>
<keyword evidence="2" id="KW-0238">DNA-binding</keyword>
<feature type="domain" description="HTH araC/xylS-type" evidence="6">
    <location>
        <begin position="419"/>
        <end position="527"/>
    </location>
</feature>
<keyword evidence="3" id="KW-0804">Transcription</keyword>
<evidence type="ECO:0000259" key="6">
    <source>
        <dbReference type="PROSITE" id="PS01124"/>
    </source>
</evidence>
<feature type="chain" id="PRO_5019369533" evidence="5">
    <location>
        <begin position="21"/>
        <end position="544"/>
    </location>
</feature>
<dbReference type="InterPro" id="IPR009057">
    <property type="entry name" value="Homeodomain-like_sf"/>
</dbReference>
<evidence type="ECO:0000313" key="7">
    <source>
        <dbReference type="EMBL" id="RWW96756.1"/>
    </source>
</evidence>
<keyword evidence="4" id="KW-1133">Transmembrane helix</keyword>
<dbReference type="InterPro" id="IPR011990">
    <property type="entry name" value="TPR-like_helical_dom_sf"/>
</dbReference>
<name>A0A444H094_9FLAO</name>
<protein>
    <submittedName>
        <fullName evidence="7">Helix-turn-helix domain-containing protein</fullName>
    </submittedName>
</protein>
<dbReference type="PROSITE" id="PS01124">
    <property type="entry name" value="HTH_ARAC_FAMILY_2"/>
    <property type="match status" value="1"/>
</dbReference>
<dbReference type="Gene3D" id="1.25.40.10">
    <property type="entry name" value="Tetratricopeptide repeat domain"/>
    <property type="match status" value="1"/>
</dbReference>
<dbReference type="GO" id="GO:0043565">
    <property type="term" value="F:sequence-specific DNA binding"/>
    <property type="evidence" value="ECO:0007669"/>
    <property type="project" value="InterPro"/>
</dbReference>
<keyword evidence="4" id="KW-0812">Transmembrane</keyword>
<evidence type="ECO:0000256" key="1">
    <source>
        <dbReference type="ARBA" id="ARBA00023015"/>
    </source>
</evidence>
<dbReference type="SMART" id="SM00342">
    <property type="entry name" value="HTH_ARAC"/>
    <property type="match status" value="1"/>
</dbReference>
<evidence type="ECO:0000256" key="2">
    <source>
        <dbReference type="ARBA" id="ARBA00023125"/>
    </source>
</evidence>
<dbReference type="Proteomes" id="UP000287527">
    <property type="component" value="Unassembled WGS sequence"/>
</dbReference>
<dbReference type="AlphaFoldDB" id="A0A444H094"/>
<comment type="caution">
    <text evidence="7">The sequence shown here is derived from an EMBL/GenBank/DDBJ whole genome shotgun (WGS) entry which is preliminary data.</text>
</comment>
<organism evidence="7 8">
    <name type="scientific">Flavobacterium cerinum</name>
    <dbReference type="NCBI Taxonomy" id="2502784"/>
    <lineage>
        <taxon>Bacteria</taxon>
        <taxon>Pseudomonadati</taxon>
        <taxon>Bacteroidota</taxon>
        <taxon>Flavobacteriia</taxon>
        <taxon>Flavobacteriales</taxon>
        <taxon>Flavobacteriaceae</taxon>
        <taxon>Flavobacterium</taxon>
    </lineage>
</organism>
<dbReference type="PANTHER" id="PTHR43280">
    <property type="entry name" value="ARAC-FAMILY TRANSCRIPTIONAL REGULATOR"/>
    <property type="match status" value="1"/>
</dbReference>
<keyword evidence="5" id="KW-0732">Signal</keyword>
<accession>A0A444H094</accession>
<proteinExistence type="predicted"/>
<feature type="transmembrane region" description="Helical" evidence="4">
    <location>
        <begin position="349"/>
        <end position="368"/>
    </location>
</feature>
<dbReference type="Gene3D" id="1.10.10.60">
    <property type="entry name" value="Homeodomain-like"/>
    <property type="match status" value="2"/>
</dbReference>
<sequence length="544" mass="63648">MRRILPLFIVLYLFSTSLEAQTKKDIDKQLKEAGYTLDFVDAEKGLKIILQAREASKHIGYEEGIVKSGHMLTVYYMRKDDYKKVIDTSYEVEALALEHKNYTVLSDIYRMRALSHGQLGLSKPSYEEYLTALEASKKIQKKNTRHYKTSLIYSNMITYFDQMDDNHSQDSILYYLKKSLEEIKQIEEPNPDVKLNDKYDMLAGTNSNIGMFYINQHEPQRIDLAERYFLDAIAIYNNKKYKLMAINRVLLSNSFGRFYHAKKDYSNTIKYATNALELEKKANSPYMRQEAYEMLLDSYLEIGDKSMSKKYMQLFTNINDSINAVENARIEAPVDRIVSQEKKKHTTTILIIAGCIIIIIAFAIRFFWKRKNRILHKNYEVLVQKLRTEKKTGSLAEETNDNSKPLTDKSFNIIEETVDALLLKLEKFEKSKNIIKKDVSLTWLANHLNTNTRYLSEVIKKHKGKSFSNYINSLRINYIVELLYEEPKHREYKISYLAELCGFSSREVFTTTFKKETGISPSYFLDNLKNEIDITDEQEKHKIV</sequence>
<keyword evidence="4" id="KW-0472">Membrane</keyword>
<keyword evidence="1" id="KW-0805">Transcription regulation</keyword>
<gene>
    <name evidence="7" type="ORF">EPI11_14315</name>
</gene>
<dbReference type="PANTHER" id="PTHR43280:SF2">
    <property type="entry name" value="HTH-TYPE TRANSCRIPTIONAL REGULATOR EXSA"/>
    <property type="match status" value="1"/>
</dbReference>
<dbReference type="OrthoDB" id="5295174at2"/>
<dbReference type="Pfam" id="PF12833">
    <property type="entry name" value="HTH_18"/>
    <property type="match status" value="1"/>
</dbReference>
<evidence type="ECO:0000313" key="8">
    <source>
        <dbReference type="Proteomes" id="UP000287527"/>
    </source>
</evidence>
<keyword evidence="8" id="KW-1185">Reference proteome</keyword>
<dbReference type="SUPFAM" id="SSF46689">
    <property type="entry name" value="Homeodomain-like"/>
    <property type="match status" value="1"/>
</dbReference>
<reference evidence="7 8" key="1">
    <citation type="submission" date="2019-01" db="EMBL/GenBank/DDBJ databases">
        <title>Flavobacterium sp. nov.,isolated from freshwater.</title>
        <authorList>
            <person name="Zhang R."/>
            <person name="Du Z.-J."/>
        </authorList>
    </citation>
    <scope>NUCLEOTIDE SEQUENCE [LARGE SCALE GENOMIC DNA]</scope>
    <source>
        <strain evidence="7 8">1E403</strain>
    </source>
</reference>
<dbReference type="EMBL" id="SBII01000010">
    <property type="protein sequence ID" value="RWW96756.1"/>
    <property type="molecule type" value="Genomic_DNA"/>
</dbReference>
<dbReference type="InterPro" id="IPR018060">
    <property type="entry name" value="HTH_AraC"/>
</dbReference>
<evidence type="ECO:0000256" key="4">
    <source>
        <dbReference type="SAM" id="Phobius"/>
    </source>
</evidence>